<dbReference type="EMBL" id="CADCUM010000086">
    <property type="protein sequence ID" value="CAA9387774.1"/>
    <property type="molecule type" value="Genomic_DNA"/>
</dbReference>
<dbReference type="SUPFAM" id="SSF55486">
    <property type="entry name" value="Metalloproteases ('zincins'), catalytic domain"/>
    <property type="match status" value="1"/>
</dbReference>
<keyword evidence="1" id="KW-0732">Signal</keyword>
<dbReference type="AlphaFoldDB" id="A0A6J4NGX0"/>
<dbReference type="InterPro" id="IPR024653">
    <property type="entry name" value="Peptidase_M10/M27/M57"/>
</dbReference>
<evidence type="ECO:0000313" key="3">
    <source>
        <dbReference type="EMBL" id="CAA9387774.1"/>
    </source>
</evidence>
<feature type="chain" id="PRO_5026852993" description="Peptidase metallopeptidase domain-containing protein" evidence="1">
    <location>
        <begin position="26"/>
        <end position="351"/>
    </location>
</feature>
<organism evidence="3">
    <name type="scientific">uncultured Nocardioides sp</name>
    <dbReference type="NCBI Taxonomy" id="198441"/>
    <lineage>
        <taxon>Bacteria</taxon>
        <taxon>Bacillati</taxon>
        <taxon>Actinomycetota</taxon>
        <taxon>Actinomycetes</taxon>
        <taxon>Propionibacteriales</taxon>
        <taxon>Nocardioidaceae</taxon>
        <taxon>Nocardioides</taxon>
        <taxon>environmental samples</taxon>
    </lineage>
</organism>
<protein>
    <recommendedName>
        <fullName evidence="2">Peptidase metallopeptidase domain-containing protein</fullName>
    </recommendedName>
</protein>
<dbReference type="SMART" id="SM00235">
    <property type="entry name" value="ZnMc"/>
    <property type="match status" value="1"/>
</dbReference>
<proteinExistence type="predicted"/>
<name>A0A6J4NGX0_9ACTN</name>
<dbReference type="InterPro" id="IPR006026">
    <property type="entry name" value="Peptidase_Metallo"/>
</dbReference>
<dbReference type="GO" id="GO:0008237">
    <property type="term" value="F:metallopeptidase activity"/>
    <property type="evidence" value="ECO:0007669"/>
    <property type="project" value="InterPro"/>
</dbReference>
<sequence length="351" mass="37614">MRRLPALMALLVTVALLAMTTPADAAPRKWPKGPITYADRSKDPEAVRLAVQAWNRSGLRIRFKQVRNPRRADVVIRNTKRVPAGCGTGYGTLGYPGPGRQAFVSILHGTDAGGQGCALPGQTRVVAHELGHVLGLEHYMKSCSLMNTSHVNGVAGSQCIDRNDINAAKPGRWRCRLLEGVDLRAARRLYGGRPRLSQPEWCDAVDRIPATGAVSVDPVAQTVTVTRAAEPALPGWLGPWGWGEPGFEVHATPSTCTAVPGDDATQVGVGLWGATPVGGSLTEYVFGLPPGLQCITVWQFDRGTNFSLLPTSVMVEVPAGQQSRARTGTAGLRRADEPARWDAPVRVLQLD</sequence>
<dbReference type="GO" id="GO:0006508">
    <property type="term" value="P:proteolysis"/>
    <property type="evidence" value="ECO:0007669"/>
    <property type="project" value="InterPro"/>
</dbReference>
<gene>
    <name evidence="3" type="ORF">AVDCRST_MAG32-2119</name>
</gene>
<evidence type="ECO:0000259" key="2">
    <source>
        <dbReference type="SMART" id="SM00235"/>
    </source>
</evidence>
<dbReference type="Pfam" id="PF12388">
    <property type="entry name" value="Peptidase_M57"/>
    <property type="match status" value="1"/>
</dbReference>
<accession>A0A6J4NGX0</accession>
<reference evidence="3" key="1">
    <citation type="submission" date="2020-02" db="EMBL/GenBank/DDBJ databases">
        <authorList>
            <person name="Meier V. D."/>
        </authorList>
    </citation>
    <scope>NUCLEOTIDE SEQUENCE</scope>
    <source>
        <strain evidence="3">AVDCRST_MAG32</strain>
    </source>
</reference>
<evidence type="ECO:0000256" key="1">
    <source>
        <dbReference type="SAM" id="SignalP"/>
    </source>
</evidence>
<dbReference type="InterPro" id="IPR024079">
    <property type="entry name" value="MetalloPept_cat_dom_sf"/>
</dbReference>
<dbReference type="GO" id="GO:0008270">
    <property type="term" value="F:zinc ion binding"/>
    <property type="evidence" value="ECO:0007669"/>
    <property type="project" value="InterPro"/>
</dbReference>
<feature type="domain" description="Peptidase metallopeptidase" evidence="2">
    <location>
        <begin position="26"/>
        <end position="192"/>
    </location>
</feature>
<dbReference type="Gene3D" id="3.40.390.10">
    <property type="entry name" value="Collagenase (Catalytic Domain)"/>
    <property type="match status" value="1"/>
</dbReference>
<feature type="signal peptide" evidence="1">
    <location>
        <begin position="1"/>
        <end position="25"/>
    </location>
</feature>